<feature type="non-terminal residue" evidence="6">
    <location>
        <position position="1"/>
    </location>
</feature>
<gene>
    <name evidence="6" type="ORF">TPC1_10045</name>
</gene>
<accession>A0A146KIN2</accession>
<comment type="similarity">
    <text evidence="1">Belongs to the peptidase C40 family.</text>
</comment>
<dbReference type="GO" id="GO:0006508">
    <property type="term" value="P:proteolysis"/>
    <property type="evidence" value="ECO:0007669"/>
    <property type="project" value="UniProtKB-KW"/>
</dbReference>
<name>A0A146KIN2_9EUKA</name>
<dbReference type="InterPro" id="IPR000064">
    <property type="entry name" value="NLP_P60_dom"/>
</dbReference>
<keyword evidence="3" id="KW-0378">Hydrolase</keyword>
<keyword evidence="4" id="KW-0788">Thiol protease</keyword>
<sequence>QFDEIYKLDANSIIQCANEQIGKPYVRGGNGPNSFDCSGLVKFCYARAGVTLPRTASQQCAGSLTTKPSLGDIVCMDTAGQGSVSHVGIFIGNGVMIHAPRPGKNVGKVAIKYVPVLKGYKHM</sequence>
<organism evidence="6">
    <name type="scientific">Trepomonas sp. PC1</name>
    <dbReference type="NCBI Taxonomy" id="1076344"/>
    <lineage>
        <taxon>Eukaryota</taxon>
        <taxon>Metamonada</taxon>
        <taxon>Diplomonadida</taxon>
        <taxon>Hexamitidae</taxon>
        <taxon>Hexamitinae</taxon>
        <taxon>Trepomonas</taxon>
    </lineage>
</organism>
<protein>
    <submittedName>
        <fullName evidence="6">NlpC/P60 family protein</fullName>
    </submittedName>
</protein>
<dbReference type="Gene3D" id="3.90.1720.10">
    <property type="entry name" value="endopeptidase domain like (from Nostoc punctiforme)"/>
    <property type="match status" value="1"/>
</dbReference>
<evidence type="ECO:0000256" key="4">
    <source>
        <dbReference type="ARBA" id="ARBA00022807"/>
    </source>
</evidence>
<dbReference type="AlphaFoldDB" id="A0A146KIN2"/>
<dbReference type="InterPro" id="IPR038765">
    <property type="entry name" value="Papain-like_cys_pep_sf"/>
</dbReference>
<proteinExistence type="inferred from homology"/>
<evidence type="ECO:0000313" key="6">
    <source>
        <dbReference type="EMBL" id="JAP96570.1"/>
    </source>
</evidence>
<feature type="domain" description="NlpC/P60" evidence="5">
    <location>
        <begin position="7"/>
        <end position="123"/>
    </location>
</feature>
<evidence type="ECO:0000256" key="3">
    <source>
        <dbReference type="ARBA" id="ARBA00022801"/>
    </source>
</evidence>
<dbReference type="PANTHER" id="PTHR47053:SF1">
    <property type="entry name" value="MUREIN DD-ENDOPEPTIDASE MEPH-RELATED"/>
    <property type="match status" value="1"/>
</dbReference>
<dbReference type="SUPFAM" id="SSF54001">
    <property type="entry name" value="Cysteine proteinases"/>
    <property type="match status" value="1"/>
</dbReference>
<reference evidence="6" key="1">
    <citation type="submission" date="2015-07" db="EMBL/GenBank/DDBJ databases">
        <title>Adaptation to a free-living lifestyle via gene acquisitions in the diplomonad Trepomonas sp. PC1.</title>
        <authorList>
            <person name="Xu F."/>
            <person name="Jerlstrom-Hultqvist J."/>
            <person name="Kolisko M."/>
            <person name="Simpson A.G.B."/>
            <person name="Roger A.J."/>
            <person name="Svard S.G."/>
            <person name="Andersson J.O."/>
        </authorList>
    </citation>
    <scope>NUCLEOTIDE SEQUENCE</scope>
    <source>
        <strain evidence="6">PC1</strain>
    </source>
</reference>
<dbReference type="PROSITE" id="PS51935">
    <property type="entry name" value="NLPC_P60"/>
    <property type="match status" value="1"/>
</dbReference>
<evidence type="ECO:0000256" key="2">
    <source>
        <dbReference type="ARBA" id="ARBA00022670"/>
    </source>
</evidence>
<dbReference type="PANTHER" id="PTHR47053">
    <property type="entry name" value="MUREIN DD-ENDOPEPTIDASE MEPH-RELATED"/>
    <property type="match status" value="1"/>
</dbReference>
<dbReference type="EMBL" id="GDID01000036">
    <property type="protein sequence ID" value="JAP96570.1"/>
    <property type="molecule type" value="Transcribed_RNA"/>
</dbReference>
<evidence type="ECO:0000259" key="5">
    <source>
        <dbReference type="PROSITE" id="PS51935"/>
    </source>
</evidence>
<dbReference type="InterPro" id="IPR051202">
    <property type="entry name" value="Peptidase_C40"/>
</dbReference>
<dbReference type="GO" id="GO:0008234">
    <property type="term" value="F:cysteine-type peptidase activity"/>
    <property type="evidence" value="ECO:0007669"/>
    <property type="project" value="UniProtKB-KW"/>
</dbReference>
<keyword evidence="2" id="KW-0645">Protease</keyword>
<dbReference type="Pfam" id="PF00877">
    <property type="entry name" value="NLPC_P60"/>
    <property type="match status" value="1"/>
</dbReference>
<evidence type="ECO:0000256" key="1">
    <source>
        <dbReference type="ARBA" id="ARBA00007074"/>
    </source>
</evidence>